<dbReference type="Gene3D" id="3.10.530.10">
    <property type="entry name" value="CPE0013-like"/>
    <property type="match status" value="1"/>
</dbReference>
<gene>
    <name evidence="1" type="ORF">H9846_05640</name>
</gene>
<dbReference type="AlphaFoldDB" id="A0A9D1Y3V5"/>
<dbReference type="InterPro" id="IPR036593">
    <property type="entry name" value="CPE0013-like_sf"/>
</dbReference>
<dbReference type="Proteomes" id="UP000886751">
    <property type="component" value="Unassembled WGS sequence"/>
</dbReference>
<dbReference type="InterPro" id="IPR012460">
    <property type="entry name" value="DUF1667"/>
</dbReference>
<sequence length="124" mass="12548">METRELTCIGCPMGCALTVTLDGGAVTAVAGNTCPRGDAYARKEVTHPTRIVTTTVRVRGGTLAAAPCKTRSDVPKGKIFDVVRALKAVEADAPVALGQVLLADAAGTGVDVIATKAVGKAGKN</sequence>
<dbReference type="PANTHER" id="PTHR39450">
    <property type="entry name" value="MOLYBDOPTERIN OXIDOREDUCTASE, 4FE-4S CLUSTER-BINDING SUBUNIT"/>
    <property type="match status" value="1"/>
</dbReference>
<name>A0A9D1Y3V5_9FIRM</name>
<reference evidence="1" key="2">
    <citation type="submission" date="2021-04" db="EMBL/GenBank/DDBJ databases">
        <authorList>
            <person name="Gilroy R."/>
        </authorList>
    </citation>
    <scope>NUCLEOTIDE SEQUENCE</scope>
    <source>
        <strain evidence="1">ChiHecec2B26-7398</strain>
    </source>
</reference>
<protein>
    <submittedName>
        <fullName evidence="1">DUF1667 domain-containing protein</fullName>
    </submittedName>
</protein>
<reference evidence="1" key="1">
    <citation type="journal article" date="2021" name="PeerJ">
        <title>Extensive microbial diversity within the chicken gut microbiome revealed by metagenomics and culture.</title>
        <authorList>
            <person name="Gilroy R."/>
            <person name="Ravi A."/>
            <person name="Getino M."/>
            <person name="Pursley I."/>
            <person name="Horton D.L."/>
            <person name="Alikhan N.F."/>
            <person name="Baker D."/>
            <person name="Gharbi K."/>
            <person name="Hall N."/>
            <person name="Watson M."/>
            <person name="Adriaenssens E.M."/>
            <person name="Foster-Nyarko E."/>
            <person name="Jarju S."/>
            <person name="Secka A."/>
            <person name="Antonio M."/>
            <person name="Oren A."/>
            <person name="Chaudhuri R.R."/>
            <person name="La Ragione R."/>
            <person name="Hildebrand F."/>
            <person name="Pallen M.J."/>
        </authorList>
    </citation>
    <scope>NUCLEOTIDE SEQUENCE</scope>
    <source>
        <strain evidence="1">ChiHecec2B26-7398</strain>
    </source>
</reference>
<evidence type="ECO:0000313" key="1">
    <source>
        <dbReference type="EMBL" id="HIX94920.1"/>
    </source>
</evidence>
<dbReference type="PANTHER" id="PTHR39450:SF1">
    <property type="entry name" value="DUF1667 DOMAIN-CONTAINING PROTEIN"/>
    <property type="match status" value="1"/>
</dbReference>
<accession>A0A9D1Y3V5</accession>
<dbReference type="SUPFAM" id="SSF53706">
    <property type="entry name" value="Formate dehydrogenase/DMSO reductase, domains 1-3"/>
    <property type="match status" value="1"/>
</dbReference>
<dbReference type="Pfam" id="PF07892">
    <property type="entry name" value="DUF1667"/>
    <property type="match status" value="1"/>
</dbReference>
<evidence type="ECO:0000313" key="2">
    <source>
        <dbReference type="Proteomes" id="UP000886751"/>
    </source>
</evidence>
<organism evidence="1 2">
    <name type="scientific">Candidatus Gemmiger excrementipullorum</name>
    <dbReference type="NCBI Taxonomy" id="2838610"/>
    <lineage>
        <taxon>Bacteria</taxon>
        <taxon>Bacillati</taxon>
        <taxon>Bacillota</taxon>
        <taxon>Clostridia</taxon>
        <taxon>Eubacteriales</taxon>
        <taxon>Gemmiger</taxon>
    </lineage>
</organism>
<dbReference type="EMBL" id="DXEI01000083">
    <property type="protein sequence ID" value="HIX94920.1"/>
    <property type="molecule type" value="Genomic_DNA"/>
</dbReference>
<dbReference type="SUPFAM" id="SSF160148">
    <property type="entry name" value="CPE0013-like"/>
    <property type="match status" value="1"/>
</dbReference>
<comment type="caution">
    <text evidence="1">The sequence shown here is derived from an EMBL/GenBank/DDBJ whole genome shotgun (WGS) entry which is preliminary data.</text>
</comment>
<proteinExistence type="predicted"/>